<organism evidence="12 13">
    <name type="scientific">Alloscardovia macacae</name>
    <dbReference type="NCBI Taxonomy" id="1160091"/>
    <lineage>
        <taxon>Bacteria</taxon>
        <taxon>Bacillati</taxon>
        <taxon>Actinomycetota</taxon>
        <taxon>Actinomycetes</taxon>
        <taxon>Bifidobacteriales</taxon>
        <taxon>Bifidobacteriaceae</taxon>
        <taxon>Alloscardovia</taxon>
    </lineage>
</organism>
<dbReference type="InterPro" id="IPR004107">
    <property type="entry name" value="Integrase_SAM-like_N"/>
</dbReference>
<dbReference type="Pfam" id="PF02899">
    <property type="entry name" value="Phage_int_SAM_1"/>
    <property type="match status" value="1"/>
</dbReference>
<comment type="subunit">
    <text evidence="9">Forms a cyclic heterotetrameric complex composed of two molecules of XerC and two molecules of XerD.</text>
</comment>
<proteinExistence type="inferred from homology"/>
<evidence type="ECO:0000256" key="4">
    <source>
        <dbReference type="ARBA" id="ARBA00022829"/>
    </source>
</evidence>
<feature type="active site" evidence="9">
    <location>
        <position position="245"/>
    </location>
</feature>
<keyword evidence="7 9" id="KW-0233">DNA recombination</keyword>
<dbReference type="InterPro" id="IPR013762">
    <property type="entry name" value="Integrase-like_cat_sf"/>
</dbReference>
<feature type="active site" description="O-(3'-phospho-DNA)-tyrosine intermediate" evidence="9">
    <location>
        <position position="280"/>
    </location>
</feature>
<dbReference type="AlphaFoldDB" id="A0A1Y2SWA1"/>
<evidence type="ECO:0000259" key="11">
    <source>
        <dbReference type="PROSITE" id="PS51900"/>
    </source>
</evidence>
<gene>
    <name evidence="9" type="primary">xerC</name>
    <name evidence="12" type="ORF">B9T39_05645</name>
</gene>
<dbReference type="InterPro" id="IPR050090">
    <property type="entry name" value="Tyrosine_recombinase_XerCD"/>
</dbReference>
<evidence type="ECO:0000256" key="2">
    <source>
        <dbReference type="ARBA" id="ARBA00022490"/>
    </source>
</evidence>
<feature type="domain" description="Core-binding (CB)" evidence="11">
    <location>
        <begin position="1"/>
        <end position="87"/>
    </location>
</feature>
<evidence type="ECO:0000256" key="8">
    <source>
        <dbReference type="ARBA" id="ARBA00023306"/>
    </source>
</evidence>
<dbReference type="GO" id="GO:0003677">
    <property type="term" value="F:DNA binding"/>
    <property type="evidence" value="ECO:0007669"/>
    <property type="project" value="UniProtKB-UniRule"/>
</dbReference>
<dbReference type="NCBIfam" id="NF001399">
    <property type="entry name" value="PRK00283.1"/>
    <property type="match status" value="1"/>
</dbReference>
<dbReference type="EMBL" id="NEKC01000011">
    <property type="protein sequence ID" value="OTA28809.1"/>
    <property type="molecule type" value="Genomic_DNA"/>
</dbReference>
<dbReference type="PROSITE" id="PS51898">
    <property type="entry name" value="TYR_RECOMBINASE"/>
    <property type="match status" value="1"/>
</dbReference>
<dbReference type="GO" id="GO:0006313">
    <property type="term" value="P:DNA transposition"/>
    <property type="evidence" value="ECO:0007669"/>
    <property type="project" value="UniProtKB-UniRule"/>
</dbReference>
<dbReference type="InterPro" id="IPR023009">
    <property type="entry name" value="Tyrosine_recombinase_XerC/XerD"/>
</dbReference>
<evidence type="ECO:0000256" key="5">
    <source>
        <dbReference type="ARBA" id="ARBA00022908"/>
    </source>
</evidence>
<dbReference type="PROSITE" id="PS51900">
    <property type="entry name" value="CB"/>
    <property type="match status" value="1"/>
</dbReference>
<keyword evidence="4 9" id="KW-0159">Chromosome partition</keyword>
<dbReference type="InterPro" id="IPR010998">
    <property type="entry name" value="Integrase_recombinase_N"/>
</dbReference>
<keyword evidence="8 9" id="KW-0131">Cell cycle</keyword>
<dbReference type="OrthoDB" id="9801717at2"/>
<keyword evidence="2 9" id="KW-0963">Cytoplasm</keyword>
<comment type="subcellular location">
    <subcellularLocation>
        <location evidence="1 9">Cytoplasm</location>
    </subcellularLocation>
</comment>
<comment type="caution">
    <text evidence="12">The sequence shown here is derived from an EMBL/GenBank/DDBJ whole genome shotgun (WGS) entry which is preliminary data.</text>
</comment>
<evidence type="ECO:0000256" key="1">
    <source>
        <dbReference type="ARBA" id="ARBA00004496"/>
    </source>
</evidence>
<evidence type="ECO:0000313" key="13">
    <source>
        <dbReference type="Proteomes" id="UP000243540"/>
    </source>
</evidence>
<evidence type="ECO:0000259" key="10">
    <source>
        <dbReference type="PROSITE" id="PS51898"/>
    </source>
</evidence>
<feature type="active site" evidence="9">
    <location>
        <position position="248"/>
    </location>
</feature>
<comment type="function">
    <text evidence="9">Site-specific tyrosine recombinase, which acts by catalyzing the cutting and rejoining of the recombining DNA molecules. The XerC-XerD complex is essential to convert dimers of the bacterial chromosome into monomers to permit their segregation at cell division. It also contributes to the segregational stability of plasmids.</text>
</comment>
<dbReference type="Proteomes" id="UP000243540">
    <property type="component" value="Unassembled WGS sequence"/>
</dbReference>
<sequence length="299" mass="32746">MTEQDALEDYRTYLTVNKGLSPQTVRAYMADITQALHVLELRGIDTLDAITLDDLRSWMAHELHGGLTKTSLARKVVAVRGFFDYAQTHGMCSTNPAAQLATPKQAVRLPVVLSENQAEKLVEVSSQDHNVLALRDHAMVELLYATGMRVAELTALNVTDIDFSQHMVKVTGKGNKQRVVPVGAPSMRALTEWMRSGRGALLAEGEETTPAVFLGARGGRINQRVVRRVVHESAAVAGVPDVAPHALRHSAATHMLDGGADLREVQDILGHSSLSTTQRYTHVSLEQLRAKYEKAFPRA</sequence>
<name>A0A1Y2SWA1_9BIFI</name>
<dbReference type="Gene3D" id="1.10.443.10">
    <property type="entry name" value="Intergrase catalytic core"/>
    <property type="match status" value="1"/>
</dbReference>
<dbReference type="InterPro" id="IPR044068">
    <property type="entry name" value="CB"/>
</dbReference>
<evidence type="ECO:0000256" key="9">
    <source>
        <dbReference type="HAMAP-Rule" id="MF_01808"/>
    </source>
</evidence>
<dbReference type="GO" id="GO:0009037">
    <property type="term" value="F:tyrosine-based site-specific recombinase activity"/>
    <property type="evidence" value="ECO:0007669"/>
    <property type="project" value="UniProtKB-UniRule"/>
</dbReference>
<dbReference type="RefSeq" id="WP_086106848.1">
    <property type="nucleotide sequence ID" value="NZ_NEKB01000010.1"/>
</dbReference>
<dbReference type="CDD" id="cd00798">
    <property type="entry name" value="INT_XerDC_C"/>
    <property type="match status" value="1"/>
</dbReference>
<dbReference type="PANTHER" id="PTHR30349:SF77">
    <property type="entry name" value="TYROSINE RECOMBINASE XERC"/>
    <property type="match status" value="1"/>
</dbReference>
<comment type="similarity">
    <text evidence="9">Belongs to the 'phage' integrase family. XerC subfamily.</text>
</comment>
<dbReference type="InterPro" id="IPR011010">
    <property type="entry name" value="DNA_brk_join_enz"/>
</dbReference>
<feature type="active site" evidence="9">
    <location>
        <position position="149"/>
    </location>
</feature>
<reference evidence="12 13" key="1">
    <citation type="submission" date="2017-04" db="EMBL/GenBank/DDBJ databases">
        <title>Draft genome sequences of Alloscardovia macacae UMA81211 and UMA81212 isolated from the feces of a rhesus macaque (Macaca mulatta).</title>
        <authorList>
            <person name="Albert K."/>
            <person name="Sela D.A."/>
        </authorList>
    </citation>
    <scope>NUCLEOTIDE SEQUENCE [LARGE SCALE GENOMIC DNA]</scope>
    <source>
        <strain evidence="12 13">UMA81212</strain>
    </source>
</reference>
<dbReference type="GO" id="GO:0005737">
    <property type="term" value="C:cytoplasm"/>
    <property type="evidence" value="ECO:0007669"/>
    <property type="project" value="UniProtKB-SubCell"/>
</dbReference>
<dbReference type="PANTHER" id="PTHR30349">
    <property type="entry name" value="PHAGE INTEGRASE-RELATED"/>
    <property type="match status" value="1"/>
</dbReference>
<dbReference type="GO" id="GO:0007059">
    <property type="term" value="P:chromosome segregation"/>
    <property type="evidence" value="ECO:0007669"/>
    <property type="project" value="UniProtKB-UniRule"/>
</dbReference>
<feature type="active site" evidence="9">
    <location>
        <position position="173"/>
    </location>
</feature>
<evidence type="ECO:0000256" key="6">
    <source>
        <dbReference type="ARBA" id="ARBA00023125"/>
    </source>
</evidence>
<dbReference type="HAMAP" id="MF_01808">
    <property type="entry name" value="Recomb_XerC_XerD"/>
    <property type="match status" value="1"/>
</dbReference>
<dbReference type="SUPFAM" id="SSF56349">
    <property type="entry name" value="DNA breaking-rejoining enzymes"/>
    <property type="match status" value="1"/>
</dbReference>
<keyword evidence="5 9" id="KW-0229">DNA integration</keyword>
<feature type="domain" description="Tyr recombinase" evidence="10">
    <location>
        <begin position="108"/>
        <end position="293"/>
    </location>
</feature>
<evidence type="ECO:0000256" key="3">
    <source>
        <dbReference type="ARBA" id="ARBA00022618"/>
    </source>
</evidence>
<dbReference type="Gene3D" id="1.10.150.130">
    <property type="match status" value="1"/>
</dbReference>
<protein>
    <recommendedName>
        <fullName evidence="9">Tyrosine recombinase XerC</fullName>
    </recommendedName>
</protein>
<dbReference type="STRING" id="1160091.B9T39_05645"/>
<keyword evidence="6 9" id="KW-0238">DNA-binding</keyword>
<dbReference type="GO" id="GO:0051301">
    <property type="term" value="P:cell division"/>
    <property type="evidence" value="ECO:0007669"/>
    <property type="project" value="UniProtKB-KW"/>
</dbReference>
<accession>A0A1Y2SWA1</accession>
<dbReference type="InterPro" id="IPR002104">
    <property type="entry name" value="Integrase_catalytic"/>
</dbReference>
<evidence type="ECO:0000256" key="7">
    <source>
        <dbReference type="ARBA" id="ARBA00023172"/>
    </source>
</evidence>
<feature type="active site" evidence="9">
    <location>
        <position position="271"/>
    </location>
</feature>
<dbReference type="Pfam" id="PF00589">
    <property type="entry name" value="Phage_integrase"/>
    <property type="match status" value="1"/>
</dbReference>
<evidence type="ECO:0000313" key="12">
    <source>
        <dbReference type="EMBL" id="OTA28809.1"/>
    </source>
</evidence>
<keyword evidence="3 9" id="KW-0132">Cell division</keyword>